<evidence type="ECO:0000313" key="2">
    <source>
        <dbReference type="Proteomes" id="UP000019443"/>
    </source>
</evidence>
<reference evidence="1" key="1">
    <citation type="submission" date="2013-11" db="EMBL/GenBank/DDBJ databases">
        <title>Draft genome sequence of the broad-host-range Rhizobium sp. LPU83 strain, a member of the low-genetic diversity Oregon-like Rhizobium sp. group.</title>
        <authorList>
            <person name="Wibberg D."/>
            <person name="Puehler A."/>
            <person name="Schlueter A."/>
        </authorList>
    </citation>
    <scope>NUCLEOTIDE SEQUENCE [LARGE SCALE GENOMIC DNA]</scope>
    <source>
        <strain evidence="1">LPU83</strain>
        <plasmid evidence="1">pLPU83c</plasmid>
    </source>
</reference>
<keyword evidence="1" id="KW-0614">Plasmid</keyword>
<evidence type="ECO:0000313" key="1">
    <source>
        <dbReference type="EMBL" id="CDM61145.1"/>
    </source>
</evidence>
<dbReference type="KEGG" id="rhl:LPU83_pLPU83c_0583"/>
<gene>
    <name evidence="1" type="ORF">LPU83_pLPU83c_0583</name>
</gene>
<dbReference type="Pfam" id="PF06169">
    <property type="entry name" value="DUF982"/>
    <property type="match status" value="1"/>
</dbReference>
<proteinExistence type="predicted"/>
<dbReference type="EMBL" id="HG916854">
    <property type="protein sequence ID" value="CDM61145.1"/>
    <property type="molecule type" value="Genomic_DNA"/>
</dbReference>
<evidence type="ECO:0008006" key="3">
    <source>
        <dbReference type="Google" id="ProtNLM"/>
    </source>
</evidence>
<dbReference type="PATRIC" id="fig|348824.6.peg.5334"/>
<dbReference type="Gene3D" id="6.10.250.730">
    <property type="match status" value="1"/>
</dbReference>
<dbReference type="InterPro" id="IPR010385">
    <property type="entry name" value="DUF982"/>
</dbReference>
<organism evidence="1 2">
    <name type="scientific">Rhizobium favelukesii</name>
    <dbReference type="NCBI Taxonomy" id="348824"/>
    <lineage>
        <taxon>Bacteria</taxon>
        <taxon>Pseudomonadati</taxon>
        <taxon>Pseudomonadota</taxon>
        <taxon>Alphaproteobacteria</taxon>
        <taxon>Hyphomicrobiales</taxon>
        <taxon>Rhizobiaceae</taxon>
        <taxon>Rhizobium/Agrobacterium group</taxon>
        <taxon>Rhizobium</taxon>
    </lineage>
</organism>
<dbReference type="Proteomes" id="UP000019443">
    <property type="component" value="Plasmid pLPU83c"/>
</dbReference>
<dbReference type="HOGENOM" id="CLU_1433432_0_0_5"/>
<protein>
    <recommendedName>
        <fullName evidence="3">DUF982 domain-containing protein</fullName>
    </recommendedName>
</protein>
<name>W6RLM6_9HYPH</name>
<accession>W6RLM6</accession>
<geneLocation type="plasmid" evidence="1 2">
    <name>pLPU83c</name>
</geneLocation>
<dbReference type="AlphaFoldDB" id="W6RLM6"/>
<sequence>MSSVPVGHRHRRSSSIWTAPSKIPVLVPMRHKGSNARSVALSRGYVGSRQQVTKAIVAPTPASARKLRYCGPVALNWLSGNGSMVTIATHRRFMMMVVRGDWMYGLEVWLPGQAHPVDVKSTNEASALLAERWPVTFGPAFEYALATCAAVTEGQLPAEEARQALVEAAIAAGIVCTQRVQGAPAAPRL</sequence>
<keyword evidence="2" id="KW-1185">Reference proteome</keyword>